<keyword evidence="7" id="KW-1185">Reference proteome</keyword>
<dbReference type="InterPro" id="IPR036995">
    <property type="entry name" value="MPG_sf"/>
</dbReference>
<evidence type="ECO:0000313" key="7">
    <source>
        <dbReference type="Proteomes" id="UP000254794"/>
    </source>
</evidence>
<dbReference type="RefSeq" id="WP_115331061.1">
    <property type="nucleotide sequence ID" value="NZ_CAAAHP010000001.1"/>
</dbReference>
<dbReference type="EMBL" id="UGOD01000001">
    <property type="protein sequence ID" value="STX51422.1"/>
    <property type="molecule type" value="Genomic_DNA"/>
</dbReference>
<reference evidence="6 7" key="1">
    <citation type="submission" date="2018-06" db="EMBL/GenBank/DDBJ databases">
        <authorList>
            <consortium name="Pathogen Informatics"/>
            <person name="Doyle S."/>
        </authorList>
    </citation>
    <scope>NUCLEOTIDE SEQUENCE [LARGE SCALE GENOMIC DNA]</scope>
    <source>
        <strain evidence="6 7">NCTC13316</strain>
    </source>
</reference>
<dbReference type="Gene3D" id="3.10.300.10">
    <property type="entry name" value="Methylpurine-DNA glycosylase (MPG)"/>
    <property type="match status" value="1"/>
</dbReference>
<sequence length="182" mass="20402">MKKLNRDFYANDALTVAQQLLGKYLVHVINGQQKIGKIVEVEAYIGPHDLASHASKGITPRTKIMYGPPGYAYVYLIYGMYHCMNVVTGPDSYGSAVLIRALEPIINITERTQGPGLLCRAMQINKSLNGHDLLSDNLYLASDDEAAFTIISRPRIGVAYAKEWADKPFRFYIQDNKFISKK</sequence>
<dbReference type="NCBIfam" id="TIGR00567">
    <property type="entry name" value="3mg"/>
    <property type="match status" value="1"/>
</dbReference>
<accession>A0A378JTC2</accession>
<organism evidence="6 7">
    <name type="scientific">Legionella busanensis</name>
    <dbReference type="NCBI Taxonomy" id="190655"/>
    <lineage>
        <taxon>Bacteria</taxon>
        <taxon>Pseudomonadati</taxon>
        <taxon>Pseudomonadota</taxon>
        <taxon>Gammaproteobacteria</taxon>
        <taxon>Legionellales</taxon>
        <taxon>Legionellaceae</taxon>
        <taxon>Legionella</taxon>
    </lineage>
</organism>
<evidence type="ECO:0000313" key="6">
    <source>
        <dbReference type="EMBL" id="STX51422.1"/>
    </source>
</evidence>
<keyword evidence="4 5" id="KW-0234">DNA repair</keyword>
<dbReference type="AlphaFoldDB" id="A0A378JTC2"/>
<evidence type="ECO:0000256" key="1">
    <source>
        <dbReference type="ARBA" id="ARBA00009232"/>
    </source>
</evidence>
<dbReference type="EC" id="3.2.2.-" evidence="5"/>
<evidence type="ECO:0000256" key="3">
    <source>
        <dbReference type="ARBA" id="ARBA00022801"/>
    </source>
</evidence>
<dbReference type="InterPro" id="IPR011034">
    <property type="entry name" value="Formyl_transferase-like_C_sf"/>
</dbReference>
<dbReference type="GO" id="GO:0006284">
    <property type="term" value="P:base-excision repair"/>
    <property type="evidence" value="ECO:0007669"/>
    <property type="project" value="InterPro"/>
</dbReference>
<protein>
    <recommendedName>
        <fullName evidence="5">Putative 3-methyladenine DNA glycosylase</fullName>
        <ecNumber evidence="5">3.2.2.-</ecNumber>
    </recommendedName>
</protein>
<keyword evidence="6" id="KW-0326">Glycosidase</keyword>
<dbReference type="InterPro" id="IPR003180">
    <property type="entry name" value="MPG"/>
</dbReference>
<name>A0A378JTC2_9GAMM</name>
<evidence type="ECO:0000256" key="4">
    <source>
        <dbReference type="ARBA" id="ARBA00023204"/>
    </source>
</evidence>
<dbReference type="SUPFAM" id="SSF50486">
    <property type="entry name" value="FMT C-terminal domain-like"/>
    <property type="match status" value="1"/>
</dbReference>
<evidence type="ECO:0000256" key="5">
    <source>
        <dbReference type="HAMAP-Rule" id="MF_00527"/>
    </source>
</evidence>
<dbReference type="OrthoDB" id="9794313at2"/>
<evidence type="ECO:0000256" key="2">
    <source>
        <dbReference type="ARBA" id="ARBA00022763"/>
    </source>
</evidence>
<dbReference type="HAMAP" id="MF_00527">
    <property type="entry name" value="3MGH"/>
    <property type="match status" value="1"/>
</dbReference>
<dbReference type="Proteomes" id="UP000254794">
    <property type="component" value="Unassembled WGS sequence"/>
</dbReference>
<dbReference type="FunFam" id="3.10.300.10:FF:000001">
    <property type="entry name" value="Putative 3-methyladenine DNA glycosylase"/>
    <property type="match status" value="1"/>
</dbReference>
<dbReference type="PANTHER" id="PTHR10429:SF0">
    <property type="entry name" value="DNA-3-METHYLADENINE GLYCOSYLASE"/>
    <property type="match status" value="1"/>
</dbReference>
<keyword evidence="2 5" id="KW-0227">DNA damage</keyword>
<dbReference type="PANTHER" id="PTHR10429">
    <property type="entry name" value="DNA-3-METHYLADENINE GLYCOSYLASE"/>
    <property type="match status" value="1"/>
</dbReference>
<dbReference type="Pfam" id="PF02245">
    <property type="entry name" value="Pur_DNA_glyco"/>
    <property type="match status" value="1"/>
</dbReference>
<dbReference type="GO" id="GO:0003677">
    <property type="term" value="F:DNA binding"/>
    <property type="evidence" value="ECO:0007669"/>
    <property type="project" value="InterPro"/>
</dbReference>
<gene>
    <name evidence="6" type="ORF">NCTC13316_01517</name>
</gene>
<dbReference type="GO" id="GO:0003905">
    <property type="term" value="F:alkylbase DNA N-glycosylase activity"/>
    <property type="evidence" value="ECO:0007669"/>
    <property type="project" value="InterPro"/>
</dbReference>
<proteinExistence type="inferred from homology"/>
<comment type="similarity">
    <text evidence="1 5">Belongs to the DNA glycosylase MPG family.</text>
</comment>
<keyword evidence="3 5" id="KW-0378">Hydrolase</keyword>
<dbReference type="CDD" id="cd00540">
    <property type="entry name" value="AAG"/>
    <property type="match status" value="1"/>
</dbReference>